<sequence>MRHYIGLVHKEDDSDFGVSFPDFPGVITAGVSMDDACKLAQQALAFHVDALVDDGGTIPEPSSIEKVMADKDHRSGVPILIPLTAE</sequence>
<comment type="caution">
    <text evidence="2">The sequence shown here is derived from an EMBL/GenBank/DDBJ whole genome shotgun (WGS) entry which is preliminary data.</text>
</comment>
<dbReference type="SUPFAM" id="SSF143100">
    <property type="entry name" value="TTHA1013/TTHA0281-like"/>
    <property type="match status" value="1"/>
</dbReference>
<evidence type="ECO:0000259" key="1">
    <source>
        <dbReference type="Pfam" id="PF15919"/>
    </source>
</evidence>
<reference evidence="2 3" key="1">
    <citation type="submission" date="2015-12" db="EMBL/GenBank/DDBJ databases">
        <title>Draft genome sequence of Mesorhizobium sp. UFLA 01-765, a multitolerant efficient symbiont and plant-growth promoting strain isolated from Zn-mining soil using Leucaena leucocephala as a trap plant.</title>
        <authorList>
            <person name="Rangel W.M."/>
            <person name="Thijs S."/>
            <person name="Longatti S.M."/>
            <person name="Moreira F.M."/>
            <person name="Weyens N."/>
            <person name="Vangronsveld J."/>
            <person name="Van Hamme J.D."/>
            <person name="Bottos E.M."/>
            <person name="Rineau F."/>
        </authorList>
    </citation>
    <scope>NUCLEOTIDE SEQUENCE [LARGE SCALE GENOMIC DNA]</scope>
    <source>
        <strain evidence="2 3">UFLA 01-765</strain>
    </source>
</reference>
<feature type="domain" description="HicB-like antitoxin of toxin-antitoxin system" evidence="1">
    <location>
        <begin position="4"/>
        <end position="83"/>
    </location>
</feature>
<dbReference type="InterPro" id="IPR035069">
    <property type="entry name" value="TTHA1013/TTHA0281-like"/>
</dbReference>
<gene>
    <name evidence="2" type="ORF">AU467_06785</name>
</gene>
<dbReference type="OrthoDB" id="9807959at2"/>
<name>A0A101KNM7_RHILI</name>
<evidence type="ECO:0000313" key="3">
    <source>
        <dbReference type="Proteomes" id="UP000053176"/>
    </source>
</evidence>
<dbReference type="EMBL" id="LPWA01000142">
    <property type="protein sequence ID" value="KUM24130.1"/>
    <property type="molecule type" value="Genomic_DNA"/>
</dbReference>
<proteinExistence type="predicted"/>
<organism evidence="2 3">
    <name type="scientific">Rhizobium loti</name>
    <name type="common">Mesorhizobium loti</name>
    <dbReference type="NCBI Taxonomy" id="381"/>
    <lineage>
        <taxon>Bacteria</taxon>
        <taxon>Pseudomonadati</taxon>
        <taxon>Pseudomonadota</taxon>
        <taxon>Alphaproteobacteria</taxon>
        <taxon>Hyphomicrobiales</taxon>
        <taxon>Phyllobacteriaceae</taxon>
        <taxon>Mesorhizobium</taxon>
    </lineage>
</organism>
<dbReference type="InterPro" id="IPR031807">
    <property type="entry name" value="HicB-like"/>
</dbReference>
<evidence type="ECO:0000313" key="2">
    <source>
        <dbReference type="EMBL" id="KUM24130.1"/>
    </source>
</evidence>
<protein>
    <recommendedName>
        <fullName evidence="1">HicB-like antitoxin of toxin-antitoxin system domain-containing protein</fullName>
    </recommendedName>
</protein>
<dbReference type="Gene3D" id="3.30.160.250">
    <property type="match status" value="1"/>
</dbReference>
<accession>A0A101KNM7</accession>
<dbReference type="Proteomes" id="UP000053176">
    <property type="component" value="Unassembled WGS sequence"/>
</dbReference>
<dbReference type="AlphaFoldDB" id="A0A101KNM7"/>
<dbReference type="Pfam" id="PF15919">
    <property type="entry name" value="HicB_lk_antitox"/>
    <property type="match status" value="1"/>
</dbReference>